<accession>A0A8K0I2A9</accession>
<evidence type="ECO:0000256" key="1">
    <source>
        <dbReference type="SAM" id="MobiDB-lite"/>
    </source>
</evidence>
<dbReference type="AlphaFoldDB" id="A0A8K0I2A9"/>
<keyword evidence="3" id="KW-1185">Reference proteome</keyword>
<name>A0A8K0I2A9_COCNU</name>
<protein>
    <submittedName>
        <fullName evidence="2">Uncharacterized protein</fullName>
    </submittedName>
</protein>
<dbReference type="OrthoDB" id="10562987at2759"/>
<proteinExistence type="predicted"/>
<reference evidence="2" key="1">
    <citation type="journal article" date="2017" name="Gigascience">
        <title>The genome draft of coconut (Cocos nucifera).</title>
        <authorList>
            <person name="Xiao Y."/>
            <person name="Xu P."/>
            <person name="Fan H."/>
            <person name="Baudouin L."/>
            <person name="Xia W."/>
            <person name="Bocs S."/>
            <person name="Xu J."/>
            <person name="Li Q."/>
            <person name="Guo A."/>
            <person name="Zhou L."/>
            <person name="Li J."/>
            <person name="Wu Y."/>
            <person name="Ma Z."/>
            <person name="Armero A."/>
            <person name="Issali A.E."/>
            <person name="Liu N."/>
            <person name="Peng M."/>
            <person name="Yang Y."/>
        </authorList>
    </citation>
    <scope>NUCLEOTIDE SEQUENCE</scope>
    <source>
        <tissue evidence="2">Spear leaf of Hainan Tall coconut</tissue>
    </source>
</reference>
<evidence type="ECO:0000313" key="2">
    <source>
        <dbReference type="EMBL" id="KAG1334562.1"/>
    </source>
</evidence>
<organism evidence="2 3">
    <name type="scientific">Cocos nucifera</name>
    <name type="common">Coconut palm</name>
    <dbReference type="NCBI Taxonomy" id="13894"/>
    <lineage>
        <taxon>Eukaryota</taxon>
        <taxon>Viridiplantae</taxon>
        <taxon>Streptophyta</taxon>
        <taxon>Embryophyta</taxon>
        <taxon>Tracheophyta</taxon>
        <taxon>Spermatophyta</taxon>
        <taxon>Magnoliopsida</taxon>
        <taxon>Liliopsida</taxon>
        <taxon>Arecaceae</taxon>
        <taxon>Arecoideae</taxon>
        <taxon>Cocoseae</taxon>
        <taxon>Attaleinae</taxon>
        <taxon>Cocos</taxon>
    </lineage>
</organism>
<dbReference type="Proteomes" id="UP000797356">
    <property type="component" value="Chromosome 3"/>
</dbReference>
<reference evidence="2" key="2">
    <citation type="submission" date="2019-07" db="EMBL/GenBank/DDBJ databases">
        <authorList>
            <person name="Yang Y."/>
            <person name="Bocs S."/>
            <person name="Baudouin L."/>
        </authorList>
    </citation>
    <scope>NUCLEOTIDE SEQUENCE</scope>
    <source>
        <tissue evidence="2">Spear leaf of Hainan Tall coconut</tissue>
    </source>
</reference>
<evidence type="ECO:0000313" key="3">
    <source>
        <dbReference type="Proteomes" id="UP000797356"/>
    </source>
</evidence>
<sequence>MSGDWLSQCLEQDSGCIYSVIVLCSESAMHCSQLFNFSFRGPISLPRILTGAHLTQDVHSWRHWEDSFHRWHPEMGSLVNFKIDLLCQASSRKLLNGGPVVCQLSAWLISRSNTWSVLLLFIMQMMSHHAVFQKSVSHANGPPALSSRNHVEDTDMPLTNDETENRSLENGAACGSRMEE</sequence>
<gene>
    <name evidence="2" type="ORF">COCNU_03G006810</name>
</gene>
<comment type="caution">
    <text evidence="2">The sequence shown here is derived from an EMBL/GenBank/DDBJ whole genome shotgun (WGS) entry which is preliminary data.</text>
</comment>
<dbReference type="EMBL" id="CM017874">
    <property type="protein sequence ID" value="KAG1334562.1"/>
    <property type="molecule type" value="Genomic_DNA"/>
</dbReference>
<feature type="region of interest" description="Disordered" evidence="1">
    <location>
        <begin position="142"/>
        <end position="180"/>
    </location>
</feature>